<name>A0A4R9C1V1_9FIRM</name>
<comment type="similarity">
    <text evidence="1">Belongs to the NifU family.</text>
</comment>
<dbReference type="SUPFAM" id="SSF82649">
    <property type="entry name" value="SufE/NifU"/>
    <property type="match status" value="1"/>
</dbReference>
<evidence type="ECO:0000256" key="1">
    <source>
        <dbReference type="ARBA" id="ARBA00006420"/>
    </source>
</evidence>
<dbReference type="AlphaFoldDB" id="A0A4R9C1V1"/>
<proteinExistence type="inferred from homology"/>
<evidence type="ECO:0000259" key="2">
    <source>
        <dbReference type="Pfam" id="PF01592"/>
    </source>
</evidence>
<accession>A0A4R9C1V1</accession>
<dbReference type="GO" id="GO:0016226">
    <property type="term" value="P:iron-sulfur cluster assembly"/>
    <property type="evidence" value="ECO:0007669"/>
    <property type="project" value="InterPro"/>
</dbReference>
<keyword evidence="4" id="KW-1185">Reference proteome</keyword>
<dbReference type="Pfam" id="PF01592">
    <property type="entry name" value="NifU_N"/>
    <property type="match status" value="1"/>
</dbReference>
<dbReference type="FunFam" id="3.90.1010.10:FF:000002">
    <property type="entry name" value="Iron-sulfur cluster assembly scaffold protein NifU"/>
    <property type="match status" value="1"/>
</dbReference>
<dbReference type="InterPro" id="IPR002871">
    <property type="entry name" value="NIF_FeS_clus_asmbl_NifU_N"/>
</dbReference>
<dbReference type="Gene3D" id="3.90.1010.10">
    <property type="match status" value="1"/>
</dbReference>
<dbReference type="PANTHER" id="PTHR10093">
    <property type="entry name" value="IRON-SULFUR CLUSTER ASSEMBLY ENZYME NIFU HOMOLOG"/>
    <property type="match status" value="1"/>
</dbReference>
<dbReference type="RefSeq" id="WP_134744125.1">
    <property type="nucleotide sequence ID" value="NZ_CP119762.1"/>
</dbReference>
<evidence type="ECO:0000313" key="4">
    <source>
        <dbReference type="Proteomes" id="UP000297454"/>
    </source>
</evidence>
<evidence type="ECO:0000313" key="3">
    <source>
        <dbReference type="EMBL" id="TFF66719.1"/>
    </source>
</evidence>
<dbReference type="EMBL" id="SCFR01000007">
    <property type="protein sequence ID" value="TFF66719.1"/>
    <property type="molecule type" value="Genomic_DNA"/>
</dbReference>
<organism evidence="3 4">
    <name type="scientific">Helcococcus ovis</name>
    <dbReference type="NCBI Taxonomy" id="72026"/>
    <lineage>
        <taxon>Bacteria</taxon>
        <taxon>Bacillati</taxon>
        <taxon>Bacillota</taxon>
        <taxon>Tissierellia</taxon>
        <taxon>Tissierellales</taxon>
        <taxon>Peptoniphilaceae</taxon>
        <taxon>Helcococcus</taxon>
    </lineage>
</organism>
<dbReference type="GO" id="GO:0005506">
    <property type="term" value="F:iron ion binding"/>
    <property type="evidence" value="ECO:0007669"/>
    <property type="project" value="InterPro"/>
</dbReference>
<dbReference type="NCBIfam" id="TIGR01994">
    <property type="entry name" value="SUF_scaf_2"/>
    <property type="match status" value="1"/>
</dbReference>
<protein>
    <submittedName>
        <fullName evidence="3">SUF system NifU family Fe-S cluster assembly protein</fullName>
    </submittedName>
</protein>
<gene>
    <name evidence="3" type="ORF">EQF91_02915</name>
</gene>
<dbReference type="CDD" id="cd06664">
    <property type="entry name" value="IscU_like"/>
    <property type="match status" value="1"/>
</dbReference>
<dbReference type="GO" id="GO:0051536">
    <property type="term" value="F:iron-sulfur cluster binding"/>
    <property type="evidence" value="ECO:0007669"/>
    <property type="project" value="InterPro"/>
</dbReference>
<feature type="domain" description="NIF system FeS cluster assembly NifU N-terminal" evidence="2">
    <location>
        <begin position="7"/>
        <end position="128"/>
    </location>
</feature>
<comment type="caution">
    <text evidence="3">The sequence shown here is derived from an EMBL/GenBank/DDBJ whole genome shotgun (WGS) entry which is preliminary data.</text>
</comment>
<dbReference type="Proteomes" id="UP000297454">
    <property type="component" value="Unassembled WGS sequence"/>
</dbReference>
<sequence>MEINQIYTELIREHSVESEHKKALEDKTDSKLGVNPSCGDEITLNLKIKDRIIEDASYEGIGCAISQASTSMMIDAIKGKTIEEARDVVNTFLNMIKSSVEISDSDFEKLGDAVALQGINKLPARVKCAVLAWRTLEQIIENQ</sequence>
<reference evidence="3 4" key="1">
    <citation type="submission" date="2019-01" db="EMBL/GenBank/DDBJ databases">
        <title>Draft Genome Sequences of Helcococcus ovis Strains Isolated from the Uterus and Vagina of Dairy Cows with Metritis.</title>
        <authorList>
            <person name="Cunha F."/>
            <person name="Jeon S.J."/>
            <person name="Kutzer P."/>
            <person name="Galvao K.N."/>
        </authorList>
    </citation>
    <scope>NUCLEOTIDE SEQUENCE [LARGE SCALE GENOMIC DNA]</scope>
    <source>
        <strain evidence="3 4">KG-37</strain>
    </source>
</reference>